<organism evidence="1 2">
    <name type="scientific">Mucuna pruriens</name>
    <name type="common">Velvet bean</name>
    <name type="synonym">Dolichos pruriens</name>
    <dbReference type="NCBI Taxonomy" id="157652"/>
    <lineage>
        <taxon>Eukaryota</taxon>
        <taxon>Viridiplantae</taxon>
        <taxon>Streptophyta</taxon>
        <taxon>Embryophyta</taxon>
        <taxon>Tracheophyta</taxon>
        <taxon>Spermatophyta</taxon>
        <taxon>Magnoliopsida</taxon>
        <taxon>eudicotyledons</taxon>
        <taxon>Gunneridae</taxon>
        <taxon>Pentapetalae</taxon>
        <taxon>rosids</taxon>
        <taxon>fabids</taxon>
        <taxon>Fabales</taxon>
        <taxon>Fabaceae</taxon>
        <taxon>Papilionoideae</taxon>
        <taxon>50 kb inversion clade</taxon>
        <taxon>NPAAA clade</taxon>
        <taxon>indigoferoid/millettioid clade</taxon>
        <taxon>Phaseoleae</taxon>
        <taxon>Mucuna</taxon>
    </lineage>
</organism>
<name>A0A371HAT4_MUCPR</name>
<proteinExistence type="predicted"/>
<dbReference type="Proteomes" id="UP000257109">
    <property type="component" value="Unassembled WGS sequence"/>
</dbReference>
<gene>
    <name evidence="1" type="ORF">CR513_16986</name>
</gene>
<evidence type="ECO:0000313" key="2">
    <source>
        <dbReference type="Proteomes" id="UP000257109"/>
    </source>
</evidence>
<protein>
    <submittedName>
        <fullName evidence="1">Uncharacterized protein</fullName>
    </submittedName>
</protein>
<accession>A0A371HAT4</accession>
<evidence type="ECO:0000313" key="1">
    <source>
        <dbReference type="EMBL" id="RDX99907.1"/>
    </source>
</evidence>
<sequence length="69" mass="8548">MSKREKESMCHAYDFGAKKIWHLEDVYRFEYHQIRVREGDERKMTFKTKFGLYAICLDQCPYHFYEVDE</sequence>
<dbReference type="EMBL" id="QJKJ01003112">
    <property type="protein sequence ID" value="RDX99907.1"/>
    <property type="molecule type" value="Genomic_DNA"/>
</dbReference>
<feature type="non-terminal residue" evidence="1">
    <location>
        <position position="1"/>
    </location>
</feature>
<dbReference type="AlphaFoldDB" id="A0A371HAT4"/>
<comment type="caution">
    <text evidence="1">The sequence shown here is derived from an EMBL/GenBank/DDBJ whole genome shotgun (WGS) entry which is preliminary data.</text>
</comment>
<keyword evidence="2" id="KW-1185">Reference proteome</keyword>
<reference evidence="1" key="1">
    <citation type="submission" date="2018-05" db="EMBL/GenBank/DDBJ databases">
        <title>Draft genome of Mucuna pruriens seed.</title>
        <authorList>
            <person name="Nnadi N.E."/>
            <person name="Vos R."/>
            <person name="Hasami M.H."/>
            <person name="Devisetty U.K."/>
            <person name="Aguiy J.C."/>
        </authorList>
    </citation>
    <scope>NUCLEOTIDE SEQUENCE [LARGE SCALE GENOMIC DNA]</scope>
    <source>
        <strain evidence="1">JCA_2017</strain>
    </source>
</reference>